<reference evidence="4" key="4">
    <citation type="journal article" date="2008" name="Nucleic Acids Res.">
        <title>The rice annotation project database (RAP-DB): 2008 update.</title>
        <authorList>
            <consortium name="The rice annotation project (RAP)"/>
        </authorList>
    </citation>
    <scope>GENOME REANNOTATION</scope>
    <source>
        <strain evidence="4">cv. Nipponbare</strain>
    </source>
</reference>
<dbReference type="EMBL" id="AP004869">
    <property type="protein sequence ID" value="BAD15841.1"/>
    <property type="molecule type" value="Genomic_DNA"/>
</dbReference>
<reference evidence="3" key="1">
    <citation type="submission" date="2002-03" db="EMBL/GenBank/DDBJ databases">
        <title>Oryza sativa nipponbare(GA3) genomic DNA, chromosome 2, PAC clone:P0026H03.</title>
        <authorList>
            <person name="Sasaki T."/>
            <person name="Matsumoto T."/>
            <person name="Yamamoto K."/>
        </authorList>
    </citation>
    <scope>NUCLEOTIDE SEQUENCE</scope>
</reference>
<accession>Q6Z7A4</accession>
<dbReference type="EMBL" id="AP004812">
    <property type="protein sequence ID" value="BAD25479.1"/>
    <property type="molecule type" value="Genomic_DNA"/>
</dbReference>
<name>Q6Z7A4_ORYSJ</name>
<reference evidence="2" key="2">
    <citation type="submission" date="2002-03" db="EMBL/GenBank/DDBJ databases">
        <title>Oryza sativa nipponbare(GA3) genomic DNA, chromosome 2, PAC clone:P0419A09.</title>
        <authorList>
            <person name="Sasaki T."/>
            <person name="Matsumoto T."/>
            <person name="Yamamoto K."/>
        </authorList>
    </citation>
    <scope>NUCLEOTIDE SEQUENCE</scope>
</reference>
<evidence type="ECO:0000256" key="1">
    <source>
        <dbReference type="SAM" id="MobiDB-lite"/>
    </source>
</evidence>
<organism evidence="2 4">
    <name type="scientific">Oryza sativa subsp. japonica</name>
    <name type="common">Rice</name>
    <dbReference type="NCBI Taxonomy" id="39947"/>
    <lineage>
        <taxon>Eukaryota</taxon>
        <taxon>Viridiplantae</taxon>
        <taxon>Streptophyta</taxon>
        <taxon>Embryophyta</taxon>
        <taxon>Tracheophyta</taxon>
        <taxon>Spermatophyta</taxon>
        <taxon>Magnoliopsida</taxon>
        <taxon>Liliopsida</taxon>
        <taxon>Poales</taxon>
        <taxon>Poaceae</taxon>
        <taxon>BOP clade</taxon>
        <taxon>Oryzoideae</taxon>
        <taxon>Oryzeae</taxon>
        <taxon>Oryzinae</taxon>
        <taxon>Oryza</taxon>
        <taxon>Oryza sativa</taxon>
    </lineage>
</organism>
<reference evidence="4" key="3">
    <citation type="journal article" date="2005" name="Nature">
        <title>The map-based sequence of the rice genome.</title>
        <authorList>
            <consortium name="International rice genome sequencing project (IRGSP)"/>
            <person name="Matsumoto T."/>
            <person name="Wu J."/>
            <person name="Kanamori H."/>
            <person name="Katayose Y."/>
            <person name="Fujisawa M."/>
            <person name="Namiki N."/>
            <person name="Mizuno H."/>
            <person name="Yamamoto K."/>
            <person name="Antonio B.A."/>
            <person name="Baba T."/>
            <person name="Sakata K."/>
            <person name="Nagamura Y."/>
            <person name="Aoki H."/>
            <person name="Arikawa K."/>
            <person name="Arita K."/>
            <person name="Bito T."/>
            <person name="Chiden Y."/>
            <person name="Fujitsuka N."/>
            <person name="Fukunaka R."/>
            <person name="Hamada M."/>
            <person name="Harada C."/>
            <person name="Hayashi A."/>
            <person name="Hijishita S."/>
            <person name="Honda M."/>
            <person name="Hosokawa S."/>
            <person name="Ichikawa Y."/>
            <person name="Idonuma A."/>
            <person name="Iijima M."/>
            <person name="Ikeda M."/>
            <person name="Ikeno M."/>
            <person name="Ito K."/>
            <person name="Ito S."/>
            <person name="Ito T."/>
            <person name="Ito Y."/>
            <person name="Ito Y."/>
            <person name="Iwabuchi A."/>
            <person name="Kamiya K."/>
            <person name="Karasawa W."/>
            <person name="Kurita K."/>
            <person name="Katagiri S."/>
            <person name="Kikuta A."/>
            <person name="Kobayashi H."/>
            <person name="Kobayashi N."/>
            <person name="Machita K."/>
            <person name="Maehara T."/>
            <person name="Masukawa M."/>
            <person name="Mizubayashi T."/>
            <person name="Mukai Y."/>
            <person name="Nagasaki H."/>
            <person name="Nagata Y."/>
            <person name="Naito S."/>
            <person name="Nakashima M."/>
            <person name="Nakama Y."/>
            <person name="Nakamichi Y."/>
            <person name="Nakamura M."/>
            <person name="Meguro A."/>
            <person name="Negishi M."/>
            <person name="Ohta I."/>
            <person name="Ohta T."/>
            <person name="Okamoto M."/>
            <person name="Ono N."/>
            <person name="Saji S."/>
            <person name="Sakaguchi M."/>
            <person name="Sakai K."/>
            <person name="Shibata M."/>
            <person name="Shimokawa T."/>
            <person name="Song J."/>
            <person name="Takazaki Y."/>
            <person name="Terasawa K."/>
            <person name="Tsugane M."/>
            <person name="Tsuji K."/>
            <person name="Ueda S."/>
            <person name="Waki K."/>
            <person name="Yamagata H."/>
            <person name="Yamamoto M."/>
            <person name="Yamamoto S."/>
            <person name="Yamane H."/>
            <person name="Yoshiki S."/>
            <person name="Yoshihara R."/>
            <person name="Yukawa K."/>
            <person name="Zhong H."/>
            <person name="Yano M."/>
            <person name="Yuan Q."/>
            <person name="Ouyang S."/>
            <person name="Liu J."/>
            <person name="Jones K.M."/>
            <person name="Gansberger K."/>
            <person name="Moffat K."/>
            <person name="Hill J."/>
            <person name="Bera J."/>
            <person name="Fadrosh D."/>
            <person name="Jin S."/>
            <person name="Johri S."/>
            <person name="Kim M."/>
            <person name="Overton L."/>
            <person name="Reardon M."/>
            <person name="Tsitrin T."/>
            <person name="Vuong H."/>
            <person name="Weaver B."/>
            <person name="Ciecko A."/>
            <person name="Tallon L."/>
            <person name="Jackson J."/>
            <person name="Pai G."/>
            <person name="Aken S.V."/>
            <person name="Utterback T."/>
            <person name="Reidmuller S."/>
            <person name="Feldblyum T."/>
            <person name="Hsiao J."/>
            <person name="Zismann V."/>
            <person name="Iobst S."/>
            <person name="de Vazeille A.R."/>
            <person name="Buell C.R."/>
            <person name="Ying K."/>
            <person name="Li Y."/>
            <person name="Lu T."/>
            <person name="Huang Y."/>
            <person name="Zhao Q."/>
            <person name="Feng Q."/>
            <person name="Zhang L."/>
            <person name="Zhu J."/>
            <person name="Weng Q."/>
            <person name="Mu J."/>
            <person name="Lu Y."/>
            <person name="Fan D."/>
            <person name="Liu Y."/>
            <person name="Guan J."/>
            <person name="Zhang Y."/>
            <person name="Yu S."/>
            <person name="Liu X."/>
            <person name="Zhang Y."/>
            <person name="Hong G."/>
            <person name="Han B."/>
            <person name="Choisne N."/>
            <person name="Demange N."/>
            <person name="Orjeda G."/>
            <person name="Samain S."/>
            <person name="Cattolico L."/>
            <person name="Pelletier E."/>
            <person name="Couloux A."/>
            <person name="Segurens B."/>
            <person name="Wincker P."/>
            <person name="D'Hont A."/>
            <person name="Scarpelli C."/>
            <person name="Weissenbach J."/>
            <person name="Salanoubat M."/>
            <person name="Quetier F."/>
            <person name="Yu Y."/>
            <person name="Kim H.R."/>
            <person name="Rambo T."/>
            <person name="Currie J."/>
            <person name="Collura K."/>
            <person name="Luo M."/>
            <person name="Yang T."/>
            <person name="Ammiraju J.S.S."/>
            <person name="Engler F."/>
            <person name="Soderlund C."/>
            <person name="Wing R.A."/>
            <person name="Palmer L.E."/>
            <person name="de la Bastide M."/>
            <person name="Spiegel L."/>
            <person name="Nascimento L."/>
            <person name="Zutavern T."/>
            <person name="O'Shaughnessy A."/>
            <person name="Dike S."/>
            <person name="Dedhia N."/>
            <person name="Preston R."/>
            <person name="Balija V."/>
            <person name="McCombie W.R."/>
            <person name="Chow T."/>
            <person name="Chen H."/>
            <person name="Chung M."/>
            <person name="Chen C."/>
            <person name="Shaw J."/>
            <person name="Wu H."/>
            <person name="Hsiao K."/>
            <person name="Chao Y."/>
            <person name="Chu M."/>
            <person name="Cheng C."/>
            <person name="Hour A."/>
            <person name="Lee P."/>
            <person name="Lin S."/>
            <person name="Lin Y."/>
            <person name="Liou J."/>
            <person name="Liu S."/>
            <person name="Hsing Y."/>
            <person name="Raghuvanshi S."/>
            <person name="Mohanty A."/>
            <person name="Bharti A.K."/>
            <person name="Gaur A."/>
            <person name="Gupta V."/>
            <person name="Kumar D."/>
            <person name="Ravi V."/>
            <person name="Vij S."/>
            <person name="Kapur A."/>
            <person name="Khurana P."/>
            <person name="Khurana P."/>
            <person name="Khurana J.P."/>
            <person name="Tyagi A.K."/>
            <person name="Gaikwad K."/>
            <person name="Singh A."/>
            <person name="Dalal V."/>
            <person name="Srivastava S."/>
            <person name="Dixit A."/>
            <person name="Pal A.K."/>
            <person name="Ghazi I.A."/>
            <person name="Yadav M."/>
            <person name="Pandit A."/>
            <person name="Bhargava A."/>
            <person name="Sureshbabu K."/>
            <person name="Batra K."/>
            <person name="Sharma T.R."/>
            <person name="Mohapatra T."/>
            <person name="Singh N.K."/>
            <person name="Messing J."/>
            <person name="Nelson A.B."/>
            <person name="Fuks G."/>
            <person name="Kavchok S."/>
            <person name="Keizer G."/>
            <person name="Linton E."/>
            <person name="Llaca V."/>
            <person name="Song R."/>
            <person name="Tanyolac B."/>
            <person name="Young S."/>
            <person name="Ho-Il K."/>
            <person name="Hahn J.H."/>
            <person name="Sangsakoo G."/>
            <person name="Vanavichit A."/>
            <person name="de Mattos Luiz.A.T."/>
            <person name="Zimmer P.D."/>
            <person name="Malone G."/>
            <person name="Dellagostin O."/>
            <person name="de Oliveira A.C."/>
            <person name="Bevan M."/>
            <person name="Bancroft I."/>
            <person name="Minx P."/>
            <person name="Cordum H."/>
            <person name="Wilson R."/>
            <person name="Cheng Z."/>
            <person name="Jin W."/>
            <person name="Jiang J."/>
            <person name="Leong S.A."/>
            <person name="Iwama H."/>
            <person name="Gojobori T."/>
            <person name="Itoh T."/>
            <person name="Niimura Y."/>
            <person name="Fujii Y."/>
            <person name="Habara T."/>
            <person name="Sakai H."/>
            <person name="Sato Y."/>
            <person name="Wilson G."/>
            <person name="Kumar K."/>
            <person name="McCouch S."/>
            <person name="Juretic N."/>
            <person name="Hoen D."/>
            <person name="Wright S."/>
            <person name="Bruskiewich R."/>
            <person name="Bureau T."/>
            <person name="Miyao A."/>
            <person name="Hirochika H."/>
            <person name="Nishikawa T."/>
            <person name="Kadowaki K."/>
            <person name="Sugiura M."/>
            <person name="Burr B."/>
            <person name="Sasaki T."/>
        </authorList>
    </citation>
    <scope>NUCLEOTIDE SEQUENCE [LARGE SCALE GENOMIC DNA]</scope>
    <source>
        <strain evidence="4">cv. Nipponbare</strain>
    </source>
</reference>
<feature type="compositionally biased region" description="Low complexity" evidence="1">
    <location>
        <begin position="143"/>
        <end position="157"/>
    </location>
</feature>
<proteinExistence type="predicted"/>
<dbReference type="Proteomes" id="UP000000763">
    <property type="component" value="Chromosome 2"/>
</dbReference>
<protein>
    <submittedName>
        <fullName evidence="2">Uncharacterized protein</fullName>
    </submittedName>
</protein>
<sequence>MTKIPLDPISSLFSYLISSLQMVGRRRRSSGPSLNRYGMRKLATPGMAPTPPFAALTSSTAKLTGFTHRLPAVAMATRNGEGGAPGDGESAGTDGDDGSARRRGAPSARLERVPRRHPLLRCAPRHGQRPARSGAPCRGDLLTRAAAASSTPRRPAA</sequence>
<evidence type="ECO:0000313" key="2">
    <source>
        <dbReference type="EMBL" id="BAD15841.1"/>
    </source>
</evidence>
<evidence type="ECO:0000313" key="3">
    <source>
        <dbReference type="EMBL" id="BAD25479.1"/>
    </source>
</evidence>
<gene>
    <name evidence="3" type="ORF">P0026H03.33</name>
    <name evidence="2" type="ORF">P0419A09.4</name>
</gene>
<feature type="compositionally biased region" description="Basic residues" evidence="1">
    <location>
        <begin position="114"/>
        <end position="129"/>
    </location>
</feature>
<evidence type="ECO:0000313" key="4">
    <source>
        <dbReference type="Proteomes" id="UP000000763"/>
    </source>
</evidence>
<dbReference type="AlphaFoldDB" id="Q6Z7A4"/>
<feature type="region of interest" description="Disordered" evidence="1">
    <location>
        <begin position="72"/>
        <end position="157"/>
    </location>
</feature>